<protein>
    <submittedName>
        <fullName evidence="2">Pimeloyl-ACP methyl ester carboxylesterase</fullName>
    </submittedName>
</protein>
<name>A0A562UF49_9SPHI</name>
<feature type="domain" description="AB hydrolase-1" evidence="1">
    <location>
        <begin position="62"/>
        <end position="161"/>
    </location>
</feature>
<dbReference type="SUPFAM" id="SSF53474">
    <property type="entry name" value="alpha/beta-Hydrolases"/>
    <property type="match status" value="1"/>
</dbReference>
<comment type="caution">
    <text evidence="2">The sequence shown here is derived from an EMBL/GenBank/DDBJ whole genome shotgun (WGS) entry which is preliminary data.</text>
</comment>
<dbReference type="Pfam" id="PF00561">
    <property type="entry name" value="Abhydrolase_1"/>
    <property type="match status" value="1"/>
</dbReference>
<dbReference type="InterPro" id="IPR029058">
    <property type="entry name" value="AB_hydrolase_fold"/>
</dbReference>
<dbReference type="InterPro" id="IPR050471">
    <property type="entry name" value="AB_hydrolase"/>
</dbReference>
<dbReference type="PANTHER" id="PTHR43433:SF4">
    <property type="entry name" value="NON-HEME CHLOROPEROXIDASE-RELATED"/>
    <property type="match status" value="1"/>
</dbReference>
<reference evidence="2 3" key="1">
    <citation type="submission" date="2019-07" db="EMBL/GenBank/DDBJ databases">
        <title>Genomic Encyclopedia of Archaeal and Bacterial Type Strains, Phase II (KMG-II): from individual species to whole genera.</title>
        <authorList>
            <person name="Goeker M."/>
        </authorList>
    </citation>
    <scope>NUCLEOTIDE SEQUENCE [LARGE SCALE GENOMIC DNA]</scope>
    <source>
        <strain evidence="2 3">ATCC BAA-1854</strain>
    </source>
</reference>
<evidence type="ECO:0000313" key="3">
    <source>
        <dbReference type="Proteomes" id="UP000317010"/>
    </source>
</evidence>
<gene>
    <name evidence="2" type="ORF">JN11_00102</name>
</gene>
<proteinExistence type="predicted"/>
<dbReference type="Gene3D" id="3.40.50.1820">
    <property type="entry name" value="alpha/beta hydrolase"/>
    <property type="match status" value="1"/>
</dbReference>
<dbReference type="AlphaFoldDB" id="A0A562UF49"/>
<dbReference type="Proteomes" id="UP000317010">
    <property type="component" value="Unassembled WGS sequence"/>
</dbReference>
<evidence type="ECO:0000313" key="2">
    <source>
        <dbReference type="EMBL" id="TWJ04394.1"/>
    </source>
</evidence>
<dbReference type="EMBL" id="VLLI01000001">
    <property type="protein sequence ID" value="TWJ04394.1"/>
    <property type="molecule type" value="Genomic_DNA"/>
</dbReference>
<keyword evidence="3" id="KW-1185">Reference proteome</keyword>
<organism evidence="2 3">
    <name type="scientific">Mucilaginibacter frigoritolerans</name>
    <dbReference type="NCBI Taxonomy" id="652788"/>
    <lineage>
        <taxon>Bacteria</taxon>
        <taxon>Pseudomonadati</taxon>
        <taxon>Bacteroidota</taxon>
        <taxon>Sphingobacteriia</taxon>
        <taxon>Sphingobacteriales</taxon>
        <taxon>Sphingobacteriaceae</taxon>
        <taxon>Mucilaginibacter</taxon>
    </lineage>
</organism>
<evidence type="ECO:0000259" key="1">
    <source>
        <dbReference type="Pfam" id="PF00561"/>
    </source>
</evidence>
<dbReference type="InterPro" id="IPR000073">
    <property type="entry name" value="AB_hydrolase_1"/>
</dbReference>
<dbReference type="PANTHER" id="PTHR43433">
    <property type="entry name" value="HYDROLASE, ALPHA/BETA FOLD FAMILY PROTEIN"/>
    <property type="match status" value="1"/>
</dbReference>
<sequence length="283" mass="31403">MNNGKRPGRVDLNVIYSMKKSLTVIGILLMITTHLFAQKAEGNYFTSFDSTKIYYEVKGDGYPVILIHGFSGTGQGWKSCAVYGDLLKAGYKVILIDQRGNGNSDKPHNELAYANDAEAKDIMGLMSSLNIKHYDALGYSRGSIILSRLLVLDKRIHKAIMGGMGDAYTNPDWPRRVHAYKALMGDTTLHDVDGMVKYIHSQHFDELSLAYQQKYQPSTSIKELAAVKKPVLIIRGTEDKENGSEIGLNKLILHSELTYVPGNHNTAIRTSEFSAAVLKFIGD</sequence>
<accession>A0A562UF49</accession>